<dbReference type="EMBL" id="KB445560">
    <property type="protein sequence ID" value="EMC93637.1"/>
    <property type="molecule type" value="Genomic_DNA"/>
</dbReference>
<dbReference type="InterPro" id="IPR013087">
    <property type="entry name" value="Znf_C2H2_type"/>
</dbReference>
<feature type="domain" description="C2H2-type" evidence="2">
    <location>
        <begin position="347"/>
        <end position="373"/>
    </location>
</feature>
<feature type="region of interest" description="Disordered" evidence="1">
    <location>
        <begin position="397"/>
        <end position="517"/>
    </location>
</feature>
<dbReference type="InterPro" id="IPR036236">
    <property type="entry name" value="Znf_C2H2_sf"/>
</dbReference>
<feature type="domain" description="C2H2-type" evidence="2">
    <location>
        <begin position="317"/>
        <end position="342"/>
    </location>
</feature>
<sequence>MPATRAGEKRRISDRDLSGSEESDFDVDQFSREYLHDGTSVTVSKTLSGYHCLRLLTHPQSWHGGVPGQLGGHPPPMIAAPPTLNPPLGYVAAPAIPHVPTMPALLEEDALTEMGEHRPMGIDPGEPVLAWIEGHNPRPEDDIHGGHNGMPVETAPYPVFILPDPDIHAIFEPLPDGLAQPSQTTNVTLRMADWEAGVLGMRAPITCQAETGQIPAPIVIHGIERIGNGGHGDAHSGPVLPDNPAIPTTVAETQRVAVAQQDAEEVEGAVGESSTLRIQNSDGSWSCAVEGCTNVQHFTRPGDLNKHQRQHQIDKYKRCGWPECHFSTRHLSHLVTHREASHLGVTYQCPVCSDEVTKYENLVGPGRHMAKRHPGAEVVLSKESCRRVPPQATTVAVTPAPEPQHAPGHQSQQHAARQVALQQSVQHAVQNALRQSTCPAGPSSGQGTLQPTAQQIVQRGAQATLQPSLEPPVQLVTRRASGQRVVRPRLETSAALTPPSPAPLAGPSQHPSTSYRQGPELLASAPVSAGPSTPAKAWSYTEYQLLTPYGSFNPDMIDPRLRNPLSNSLSHAREQSPHGSGYFASSPVSRGVSYIAGLPTPPFSRRASSSKSSSRAGHRQPAGLLSPPMTPSAKSCSQALVQGIPKGATLEMPIRGKKSSGAFGGHVA</sequence>
<feature type="compositionally biased region" description="Basic and acidic residues" evidence="1">
    <location>
        <begin position="1"/>
        <end position="18"/>
    </location>
</feature>
<feature type="region of interest" description="Disordered" evidence="1">
    <location>
        <begin position="563"/>
        <end position="583"/>
    </location>
</feature>
<accession>M2LHK4</accession>
<reference evidence="3 4" key="1">
    <citation type="journal article" date="2012" name="PLoS Pathog.">
        <title>Diverse lifestyles and strategies of plant pathogenesis encoded in the genomes of eighteen Dothideomycetes fungi.</title>
        <authorList>
            <person name="Ohm R.A."/>
            <person name="Feau N."/>
            <person name="Henrissat B."/>
            <person name="Schoch C.L."/>
            <person name="Horwitz B.A."/>
            <person name="Barry K.W."/>
            <person name="Condon B.J."/>
            <person name="Copeland A.C."/>
            <person name="Dhillon B."/>
            <person name="Glaser F."/>
            <person name="Hesse C.N."/>
            <person name="Kosti I."/>
            <person name="LaButti K."/>
            <person name="Lindquist E.A."/>
            <person name="Lucas S."/>
            <person name="Salamov A.A."/>
            <person name="Bradshaw R.E."/>
            <person name="Ciuffetti L."/>
            <person name="Hamelin R.C."/>
            <person name="Kema G.H.J."/>
            <person name="Lawrence C."/>
            <person name="Scott J.A."/>
            <person name="Spatafora J.W."/>
            <person name="Turgeon B.G."/>
            <person name="de Wit P.J.G.M."/>
            <person name="Zhong S."/>
            <person name="Goodwin S.B."/>
            <person name="Grigoriev I.V."/>
        </authorList>
    </citation>
    <scope>NUCLEOTIDE SEQUENCE [LARGE SCALE GENOMIC DNA]</scope>
    <source>
        <strain evidence="3 4">UAMH 10762</strain>
    </source>
</reference>
<evidence type="ECO:0000259" key="2">
    <source>
        <dbReference type="SMART" id="SM00355"/>
    </source>
</evidence>
<keyword evidence="4" id="KW-1185">Reference proteome</keyword>
<feature type="region of interest" description="Disordered" evidence="1">
    <location>
        <begin position="1"/>
        <end position="24"/>
    </location>
</feature>
<evidence type="ECO:0000313" key="3">
    <source>
        <dbReference type="EMBL" id="EMC93637.1"/>
    </source>
</evidence>
<organism evidence="3 4">
    <name type="scientific">Baudoinia panamericana (strain UAMH 10762)</name>
    <name type="common">Angels' share fungus</name>
    <name type="synonym">Baudoinia compniacensis (strain UAMH 10762)</name>
    <dbReference type="NCBI Taxonomy" id="717646"/>
    <lineage>
        <taxon>Eukaryota</taxon>
        <taxon>Fungi</taxon>
        <taxon>Dikarya</taxon>
        <taxon>Ascomycota</taxon>
        <taxon>Pezizomycotina</taxon>
        <taxon>Dothideomycetes</taxon>
        <taxon>Dothideomycetidae</taxon>
        <taxon>Mycosphaerellales</taxon>
        <taxon>Teratosphaeriaceae</taxon>
        <taxon>Baudoinia</taxon>
    </lineage>
</organism>
<feature type="compositionally biased region" description="Low complexity" evidence="1">
    <location>
        <begin position="604"/>
        <end position="615"/>
    </location>
</feature>
<dbReference type="GeneID" id="19107971"/>
<dbReference type="SMART" id="SM00355">
    <property type="entry name" value="ZnF_C2H2"/>
    <property type="match status" value="3"/>
</dbReference>
<evidence type="ECO:0000313" key="4">
    <source>
        <dbReference type="Proteomes" id="UP000011761"/>
    </source>
</evidence>
<dbReference type="Gene3D" id="3.30.160.60">
    <property type="entry name" value="Classic Zinc Finger"/>
    <property type="match status" value="1"/>
</dbReference>
<protein>
    <recommendedName>
        <fullName evidence="2">C2H2-type domain-containing protein</fullName>
    </recommendedName>
</protein>
<feature type="compositionally biased region" description="Polar residues" evidence="1">
    <location>
        <begin position="409"/>
        <end position="467"/>
    </location>
</feature>
<proteinExistence type="predicted"/>
<dbReference type="Proteomes" id="UP000011761">
    <property type="component" value="Unassembled WGS sequence"/>
</dbReference>
<dbReference type="AlphaFoldDB" id="M2LHK4"/>
<dbReference type="SUPFAM" id="SSF57667">
    <property type="entry name" value="beta-beta-alpha zinc fingers"/>
    <property type="match status" value="1"/>
</dbReference>
<dbReference type="RefSeq" id="XP_007679700.1">
    <property type="nucleotide sequence ID" value="XM_007681510.1"/>
</dbReference>
<gene>
    <name evidence="3" type="ORF">BAUCODRAFT_125476</name>
</gene>
<evidence type="ECO:0000256" key="1">
    <source>
        <dbReference type="SAM" id="MobiDB-lite"/>
    </source>
</evidence>
<dbReference type="KEGG" id="bcom:BAUCODRAFT_125476"/>
<dbReference type="HOGENOM" id="CLU_411014_0_0_1"/>
<feature type="region of interest" description="Disordered" evidence="1">
    <location>
        <begin position="597"/>
        <end position="638"/>
    </location>
</feature>
<name>M2LHK4_BAUPA</name>
<feature type="domain" description="C2H2-type" evidence="2">
    <location>
        <begin position="285"/>
        <end position="311"/>
    </location>
</feature>